<dbReference type="EMBL" id="JAPFFF010000024">
    <property type="protein sequence ID" value="KAK8850094.1"/>
    <property type="molecule type" value="Genomic_DNA"/>
</dbReference>
<keyword evidence="4" id="KW-1185">Reference proteome</keyword>
<gene>
    <name evidence="3" type="ORF">M9Y10_018205</name>
    <name evidence="2" type="ORF">M9Y10_021020</name>
</gene>
<evidence type="ECO:0000313" key="2">
    <source>
        <dbReference type="EMBL" id="KAK8834874.1"/>
    </source>
</evidence>
<evidence type="ECO:0008006" key="5">
    <source>
        <dbReference type="Google" id="ProtNLM"/>
    </source>
</evidence>
<keyword evidence="1" id="KW-0812">Transmembrane</keyword>
<feature type="transmembrane region" description="Helical" evidence="1">
    <location>
        <begin position="712"/>
        <end position="731"/>
    </location>
</feature>
<evidence type="ECO:0000256" key="1">
    <source>
        <dbReference type="SAM" id="Phobius"/>
    </source>
</evidence>
<reference evidence="2 4" key="1">
    <citation type="submission" date="2024-04" db="EMBL/GenBank/DDBJ databases">
        <title>Tritrichomonas musculus Genome.</title>
        <authorList>
            <person name="Alves-Ferreira E."/>
            <person name="Grigg M."/>
            <person name="Lorenzi H."/>
            <person name="Galac M."/>
        </authorList>
    </citation>
    <scope>NUCLEOTIDE SEQUENCE [LARGE SCALE GENOMIC DNA]</scope>
    <source>
        <strain evidence="2 4">EAF2021</strain>
    </source>
</reference>
<evidence type="ECO:0000313" key="3">
    <source>
        <dbReference type="EMBL" id="KAK8850094.1"/>
    </source>
</evidence>
<feature type="transmembrane region" description="Helical" evidence="1">
    <location>
        <begin position="752"/>
        <end position="774"/>
    </location>
</feature>
<proteinExistence type="predicted"/>
<comment type="caution">
    <text evidence="2">The sequence shown here is derived from an EMBL/GenBank/DDBJ whole genome shotgun (WGS) entry which is preliminary data.</text>
</comment>
<dbReference type="Proteomes" id="UP001470230">
    <property type="component" value="Unassembled WGS sequence"/>
</dbReference>
<keyword evidence="1" id="KW-0472">Membrane</keyword>
<evidence type="ECO:0000313" key="4">
    <source>
        <dbReference type="Proteomes" id="UP001470230"/>
    </source>
</evidence>
<sequence length="1356" mass="158501">MFPFFVNCPEEVVDQPFTISRIDTPSNKKENYILSSSIINEFFWNYSIITQEKSQLDVLKNIIIPKFAQTIYTPKSDINNSKLIFHFYESLSNLFLKRHQIYLSNARFLGKVEIDFSHHLTQDFDIENISQLHDTVQRQTNGGLTLFFQPSQQKSDKIIQLIDSNPENPNLLADSYLWSIFNSNIGLLIKCFGKTFLFKNVDPKSFQPIPSFSEGQVSFKQNEYHSPIKINSNLLQSYFIYNKSKLNLLSPQTCSFAATPNFILLFNSFSEQKKNQKLFLKINLCNHNMTENNRFVTTTKKFSNNFLTVSIGNDVLISDMNGSLMMCNHNYKVLDKFVSIRQGLFSRIPLPFTSDGFYIYSIHDSKEIGVYELDKVKNSLSLLRKIQLNDNCNLNNDLIQKAALITNGFVLEFITFERIEENNFVHSARTISLLTGDIICDFTFELPFQIHSISFDPIQRRIWTLTVNEQEFGLFNQFKYTGPEPIWLSKFDIATFSMHPKNSNFHGFVDVLIDYVHSISCQFFGYEFEKDEKIPDFLTSVSDPEVIDMIFCLLSQPPNNIKYVQFLFIILSFQFKYKKMSKVHIDDLYSTIRKYITISHLFYFLTLFVIFISSNLKSSDISRFFGVIFEHIDKNVHDIDILLNLLLRLEKSKKFPYLLDSKSPSLSYEIINEMKSEQISDIGINFLMTYQSSLFLNYSRIYQTKIQKIDKIEFLVLAHTSLIFTNALFFIQNIQSIKAFDSSSFLLVLKKLLMDLRLTAHLASFILSLLPILLKFLKEIPKLKFFNESVDNSFYLFYMYVFSLYVFCFKRMLSFHDIETIKKHYKFLDVKMENEKTVSEIFDNNLNDTDFDSVINTIYTKVPNPLNKHLTQEDKEIEKIFFLSILFRTNSIEDVKNLNGQIKENKPIQIPQSIRQIAQAIYRIRSNLRSRRQNGNQNDYLKLRSNYIEKAHFLLKFSTDKFQLKEISDFLNNDIQVAQITQEQVKLESVKKNLDLFIPMANSFIIHDLPINLVYFFIMNIADSSDIISANEIVKKNVTINLNFTKELIFHLLENMEIMPPNAILSFIIYLFFVLFSSFEHDDIHQLLYESISNTITKLFEQSKSLEDIVFKSCISVMCHLIRVLNNEKLFVMDQIERERLTKRFDNLNLKYSMSFALSHSLHLALFNSPKSFDYITQLLGFVGQPKFHQVSLLLFDYLQMFSEENQEENFMKIFKHILDIIGTVLSGSSSKHLLQIAVPIQKIEQANKSMFIKTPTSQLSCVLDLIQIIRKFILDKESNASKMILKHFKLISSNFQPDNQQYMKHLYAMLSVMSNFIKIIRPFSLVQTIDNKTYFVTSLNEEKEKLIGLLLPISK</sequence>
<protein>
    <recommendedName>
        <fullName evidence="5">HECT domain-containing protein</fullName>
    </recommendedName>
</protein>
<dbReference type="EMBL" id="JAPFFF010000279">
    <property type="protein sequence ID" value="KAK8834874.1"/>
    <property type="molecule type" value="Genomic_DNA"/>
</dbReference>
<organism evidence="2 4">
    <name type="scientific">Tritrichomonas musculus</name>
    <dbReference type="NCBI Taxonomy" id="1915356"/>
    <lineage>
        <taxon>Eukaryota</taxon>
        <taxon>Metamonada</taxon>
        <taxon>Parabasalia</taxon>
        <taxon>Tritrichomonadida</taxon>
        <taxon>Tritrichomonadidae</taxon>
        <taxon>Tritrichomonas</taxon>
    </lineage>
</organism>
<feature type="transmembrane region" description="Helical" evidence="1">
    <location>
        <begin position="598"/>
        <end position="616"/>
    </location>
</feature>
<accession>A0ABR2GLS7</accession>
<keyword evidence="1" id="KW-1133">Transmembrane helix</keyword>
<feature type="transmembrane region" description="Helical" evidence="1">
    <location>
        <begin position="794"/>
        <end position="813"/>
    </location>
</feature>
<name>A0ABR2GLS7_9EUKA</name>